<dbReference type="RefSeq" id="WP_116957016.1">
    <property type="nucleotide sequence ID" value="NZ_QVLS01000001.1"/>
</dbReference>
<organism evidence="1 2">
    <name type="scientific">Hydrogenophaga borbori</name>
    <dbReference type="NCBI Taxonomy" id="2294117"/>
    <lineage>
        <taxon>Bacteria</taxon>
        <taxon>Pseudomonadati</taxon>
        <taxon>Pseudomonadota</taxon>
        <taxon>Betaproteobacteria</taxon>
        <taxon>Burkholderiales</taxon>
        <taxon>Comamonadaceae</taxon>
        <taxon>Hydrogenophaga</taxon>
    </lineage>
</organism>
<dbReference type="Pfam" id="PF04305">
    <property type="entry name" value="DUF455"/>
    <property type="match status" value="1"/>
</dbReference>
<dbReference type="InterPro" id="IPR007402">
    <property type="entry name" value="DUF455"/>
</dbReference>
<keyword evidence="2" id="KW-1185">Reference proteome</keyword>
<dbReference type="CDD" id="cd00657">
    <property type="entry name" value="Ferritin_like"/>
    <property type="match status" value="1"/>
</dbReference>
<dbReference type="EMBL" id="QVLS01000001">
    <property type="protein sequence ID" value="RFP82302.1"/>
    <property type="molecule type" value="Genomic_DNA"/>
</dbReference>
<dbReference type="InterPro" id="IPR009078">
    <property type="entry name" value="Ferritin-like_SF"/>
</dbReference>
<dbReference type="PANTHER" id="PTHR42782:SF4">
    <property type="entry name" value="DUF455 DOMAIN-CONTAINING PROTEIN"/>
    <property type="match status" value="1"/>
</dbReference>
<gene>
    <name evidence="1" type="ORF">DY262_00220</name>
</gene>
<dbReference type="InterPro" id="IPR011197">
    <property type="entry name" value="UCP012318"/>
</dbReference>
<dbReference type="SUPFAM" id="SSF47240">
    <property type="entry name" value="Ferritin-like"/>
    <property type="match status" value="1"/>
</dbReference>
<protein>
    <submittedName>
        <fullName evidence="1">DUF455 family protein</fullName>
    </submittedName>
</protein>
<evidence type="ECO:0000313" key="1">
    <source>
        <dbReference type="EMBL" id="RFP82302.1"/>
    </source>
</evidence>
<name>A0A372EP29_9BURK</name>
<proteinExistence type="predicted"/>
<accession>A0A372EP29</accession>
<sequence>MPLTVPAKTPASLREQALEALCTADPTAKAAAAQALWARWRALGAQDGAAWAAQAPIAPLASATLPGRPARPELVPPQAVAQRSPFTRDGLAALLHAIAHIEFNAIDLALDALWRFPGLPLDFYRQWLQVAHEEATHFGLLRELLQALGHDYGDFPAHNGLWEMCVKTQHDPLARMALVPRTLEARGLDATPLIQSRLRQVTAREVKQEAQRAVEILDTILRDEIGHVAVGNRWYAWLCAQRGLEPVAHYRVLAREHAAPRLRPPFNDTARRAAGFTQAELDALLGP</sequence>
<dbReference type="Proteomes" id="UP000261931">
    <property type="component" value="Unassembled WGS sequence"/>
</dbReference>
<dbReference type="PIRSF" id="PIRSF012318">
    <property type="entry name" value="UCP012318"/>
    <property type="match status" value="1"/>
</dbReference>
<dbReference type="PANTHER" id="PTHR42782">
    <property type="entry name" value="SI:CH73-314G15.3"/>
    <property type="match status" value="1"/>
</dbReference>
<reference evidence="1 2" key="1">
    <citation type="submission" date="2018-08" db="EMBL/GenBank/DDBJ databases">
        <title>Hydrogenophaga sp. LA-38 isolated from sludge.</title>
        <authorList>
            <person name="Im W.-T."/>
        </authorList>
    </citation>
    <scope>NUCLEOTIDE SEQUENCE [LARGE SCALE GENOMIC DNA]</scope>
    <source>
        <strain evidence="1 2">LA-38</strain>
    </source>
</reference>
<dbReference type="AlphaFoldDB" id="A0A372EP29"/>
<evidence type="ECO:0000313" key="2">
    <source>
        <dbReference type="Proteomes" id="UP000261931"/>
    </source>
</evidence>
<comment type="caution">
    <text evidence="1">The sequence shown here is derived from an EMBL/GenBank/DDBJ whole genome shotgun (WGS) entry which is preliminary data.</text>
</comment>